<dbReference type="AlphaFoldDB" id="K0NDZ6"/>
<dbReference type="HOGENOM" id="CLU_1632703_0_0_7"/>
<keyword evidence="2" id="KW-1185">Reference proteome</keyword>
<proteinExistence type="predicted"/>
<name>K0NDZ6_DESTT</name>
<evidence type="ECO:0000313" key="1">
    <source>
        <dbReference type="EMBL" id="CCK79166.1"/>
    </source>
</evidence>
<organism evidence="1 2">
    <name type="scientific">Desulfobacula toluolica (strain DSM 7467 / Tol2)</name>
    <dbReference type="NCBI Taxonomy" id="651182"/>
    <lineage>
        <taxon>Bacteria</taxon>
        <taxon>Pseudomonadati</taxon>
        <taxon>Thermodesulfobacteriota</taxon>
        <taxon>Desulfobacteria</taxon>
        <taxon>Desulfobacterales</taxon>
        <taxon>Desulfobacteraceae</taxon>
        <taxon>Desulfobacula</taxon>
    </lineage>
</organism>
<dbReference type="RefSeq" id="WP_014956513.1">
    <property type="nucleotide sequence ID" value="NC_018645.1"/>
</dbReference>
<gene>
    <name evidence="1" type="ordered locus">TOL2_C10010</name>
</gene>
<evidence type="ECO:0000313" key="2">
    <source>
        <dbReference type="Proteomes" id="UP000007347"/>
    </source>
</evidence>
<dbReference type="Proteomes" id="UP000007347">
    <property type="component" value="Chromosome"/>
</dbReference>
<reference evidence="1 2" key="1">
    <citation type="journal article" date="2013" name="Environ. Microbiol.">
        <title>Complete genome, catabolic sub-proteomes and key-metabolites of Desulfobacula toluolica Tol2, a marine, aromatic compound-degrading, sulfate-reducing bacterium.</title>
        <authorList>
            <person name="Wohlbrand L."/>
            <person name="Jacob J.H."/>
            <person name="Kube M."/>
            <person name="Mussmann M."/>
            <person name="Jarling R."/>
            <person name="Beck A."/>
            <person name="Amann R."/>
            <person name="Wilkes H."/>
            <person name="Reinhardt R."/>
            <person name="Rabus R."/>
        </authorList>
    </citation>
    <scope>NUCLEOTIDE SEQUENCE [LARGE SCALE GENOMIC DNA]</scope>
    <source>
        <strain evidence="2">DSM 7467 / Tol2</strain>
    </source>
</reference>
<dbReference type="EMBL" id="FO203503">
    <property type="protein sequence ID" value="CCK79166.1"/>
    <property type="molecule type" value="Genomic_DNA"/>
</dbReference>
<sequence>MLSQERKQIIVSKEDAVFWMDKNGNWNNEHGKFEHPKIIKYFNSSIKKDENGYYVHQVSDEVEEKVYFNYEDTALFVVDIKEKEGMFFVLNNNDTVEFDSEQLFIKDDNLYFQTSEHRVKFTPRALLKISKFMEEKNGQLSFVINGKTHHVE</sequence>
<dbReference type="KEGG" id="dto:TOL2_C10010"/>
<protein>
    <submittedName>
        <fullName evidence="1">Conserved uncharacterized protein</fullName>
    </submittedName>
</protein>
<accession>K0NDZ6</accession>